<feature type="compositionally biased region" description="Polar residues" evidence="1">
    <location>
        <begin position="237"/>
        <end position="255"/>
    </location>
</feature>
<dbReference type="EMBL" id="JAMKOV010000001">
    <property type="protein sequence ID" value="KAI8043936.1"/>
    <property type="molecule type" value="Genomic_DNA"/>
</dbReference>
<feature type="compositionally biased region" description="Basic and acidic residues" evidence="1">
    <location>
        <begin position="514"/>
        <end position="525"/>
    </location>
</feature>
<keyword evidence="3" id="KW-1185">Reference proteome</keyword>
<accession>A0A9P9YVP1</accession>
<feature type="region of interest" description="Disordered" evidence="1">
    <location>
        <begin position="398"/>
        <end position="426"/>
    </location>
</feature>
<dbReference type="AlphaFoldDB" id="A0A9P9YVP1"/>
<evidence type="ECO:0000256" key="1">
    <source>
        <dbReference type="SAM" id="MobiDB-lite"/>
    </source>
</evidence>
<evidence type="ECO:0000313" key="2">
    <source>
        <dbReference type="EMBL" id="KAI8043936.1"/>
    </source>
</evidence>
<evidence type="ECO:0000313" key="3">
    <source>
        <dbReference type="Proteomes" id="UP001059596"/>
    </source>
</evidence>
<feature type="compositionally biased region" description="Polar residues" evidence="1">
    <location>
        <begin position="294"/>
        <end position="303"/>
    </location>
</feature>
<sequence>MLNSKTVTSCNTSKETQPMLSKMASNSSGAGGGGSGGSGRRIPLSLSGGSTVSRLQQSSGSNGRSISPQNGNKKITESFKALKKPTQQRSSSTSSSSSSGSGQNGKPSNGKEKSQNGSSKDQKDHKSKDKVPEKKEQVDSENKEAVAEKMDTELEADQKVKDVLVEKNDKELVAETKDKDVAPSSDKMENQEAKKEATAEVTTTASQPALDTVDLEDVVEVIPELSTPSKDRRSTRKAGSQQKSPVSKLSPASPSQKKETEIDAESLTPQEDAEMEPLQMDASPIRSGIGNLNALPTATSTPGRNLFGFRSNSKQINEVGLAAQPSSSPAGTPARTFAQISGRRSIRAIDSLTPSKVGTYRCGNSDLDTSNCTNASMNATVGSEIPNSSSFSFSFFGRGRKRERTPPPLSASQSTSELGQDAEMSPPKRARFDLFSLNLASPFSLLRSRFSKTTISSPTRLCLEPNVSGVEEHQVHTSSNSVPEDVEGDEEQASKNVTVGQEAGLETPKKAGSPHKEIPAEKEVEGQDVDGQDVDEKSSDGENIPPVVEVADVAGVEARSRCSIM</sequence>
<feature type="region of interest" description="Disordered" evidence="1">
    <location>
        <begin position="1"/>
        <end position="304"/>
    </location>
</feature>
<feature type="region of interest" description="Disordered" evidence="1">
    <location>
        <begin position="469"/>
        <end position="550"/>
    </location>
</feature>
<dbReference type="Proteomes" id="UP001059596">
    <property type="component" value="Chromosome 3R"/>
</dbReference>
<gene>
    <name evidence="2" type="ORF">M5D96_000084</name>
</gene>
<reference evidence="2" key="1">
    <citation type="journal article" date="2023" name="Genome Biol. Evol.">
        <title>Long-read-based Genome Assembly of Drosophila gunungcola Reveals Fewer Chemosensory Genes in Flower-breeding Species.</title>
        <authorList>
            <person name="Negi A."/>
            <person name="Liao B.Y."/>
            <person name="Yeh S.D."/>
        </authorList>
    </citation>
    <scope>NUCLEOTIDE SEQUENCE</scope>
    <source>
        <strain evidence="2">Sukarami</strain>
    </source>
</reference>
<organism evidence="2 3">
    <name type="scientific">Drosophila gunungcola</name>
    <name type="common">fruit fly</name>
    <dbReference type="NCBI Taxonomy" id="103775"/>
    <lineage>
        <taxon>Eukaryota</taxon>
        <taxon>Metazoa</taxon>
        <taxon>Ecdysozoa</taxon>
        <taxon>Arthropoda</taxon>
        <taxon>Hexapoda</taxon>
        <taxon>Insecta</taxon>
        <taxon>Pterygota</taxon>
        <taxon>Neoptera</taxon>
        <taxon>Endopterygota</taxon>
        <taxon>Diptera</taxon>
        <taxon>Brachycera</taxon>
        <taxon>Muscomorpha</taxon>
        <taxon>Ephydroidea</taxon>
        <taxon>Drosophilidae</taxon>
        <taxon>Drosophila</taxon>
        <taxon>Sophophora</taxon>
    </lineage>
</organism>
<feature type="compositionally biased region" description="Gly residues" evidence="1">
    <location>
        <begin position="29"/>
        <end position="39"/>
    </location>
</feature>
<feature type="compositionally biased region" description="Low complexity" evidence="1">
    <location>
        <begin position="40"/>
        <end position="50"/>
    </location>
</feature>
<feature type="compositionally biased region" description="Polar residues" evidence="1">
    <location>
        <begin position="1"/>
        <end position="19"/>
    </location>
</feature>
<comment type="caution">
    <text evidence="2">The sequence shown here is derived from an EMBL/GenBank/DDBJ whole genome shotgun (WGS) entry which is preliminary data.</text>
</comment>
<feature type="compositionally biased region" description="Basic and acidic residues" evidence="1">
    <location>
        <begin position="109"/>
        <end position="198"/>
    </location>
</feature>
<name>A0A9P9YVP1_9MUSC</name>
<protein>
    <submittedName>
        <fullName evidence="2">Uncharacterized protein</fullName>
    </submittedName>
</protein>
<feature type="compositionally biased region" description="Low complexity" evidence="1">
    <location>
        <begin position="84"/>
        <end position="108"/>
    </location>
</feature>
<proteinExistence type="predicted"/>
<feature type="compositionally biased region" description="Polar residues" evidence="1">
    <location>
        <begin position="51"/>
        <end position="73"/>
    </location>
</feature>